<dbReference type="EMBL" id="JAFIRN010000019">
    <property type="protein sequence ID" value="KAG5830419.1"/>
    <property type="molecule type" value="Genomic_DNA"/>
</dbReference>
<dbReference type="Gene3D" id="3.40.50.300">
    <property type="entry name" value="P-loop containing nucleotide triphosphate hydrolases"/>
    <property type="match status" value="1"/>
</dbReference>
<dbReference type="FunFam" id="3.40.50.300:FF:000828">
    <property type="entry name" value="leucine-rich repeat and guanylate kinase domain-containing protein-like"/>
    <property type="match status" value="1"/>
</dbReference>
<dbReference type="PROSITE" id="PS50052">
    <property type="entry name" value="GUANYLATE_KINASE_2"/>
    <property type="match status" value="1"/>
</dbReference>
<feature type="compositionally biased region" description="Low complexity" evidence="2">
    <location>
        <begin position="691"/>
        <end position="705"/>
    </location>
</feature>
<feature type="domain" description="Guanylate kinase-like" evidence="3">
    <location>
        <begin position="368"/>
        <end position="551"/>
    </location>
</feature>
<comment type="caution">
    <text evidence="4">The sequence shown here is derived from an EMBL/GenBank/DDBJ whole genome shotgun (WGS) entry which is preliminary data.</text>
</comment>
<dbReference type="PROSITE" id="PS51450">
    <property type="entry name" value="LRR"/>
    <property type="match status" value="5"/>
</dbReference>
<dbReference type="CDD" id="cd00071">
    <property type="entry name" value="GMPK"/>
    <property type="match status" value="1"/>
</dbReference>
<keyword evidence="1" id="KW-0808">Transferase</keyword>
<evidence type="ECO:0000313" key="4">
    <source>
        <dbReference type="EMBL" id="KAG5830419.1"/>
    </source>
</evidence>
<feature type="region of interest" description="Disordered" evidence="2">
    <location>
        <begin position="559"/>
        <end position="585"/>
    </location>
</feature>
<dbReference type="Proteomes" id="UP001044222">
    <property type="component" value="Chromosome 19"/>
</dbReference>
<evidence type="ECO:0000313" key="5">
    <source>
        <dbReference type="Proteomes" id="UP001044222"/>
    </source>
</evidence>
<name>A0A9D3LI47_ANGAN</name>
<dbReference type="Gene3D" id="3.80.10.10">
    <property type="entry name" value="Ribonuclease Inhibitor"/>
    <property type="match status" value="2"/>
</dbReference>
<feature type="region of interest" description="Disordered" evidence="2">
    <location>
        <begin position="641"/>
        <end position="759"/>
    </location>
</feature>
<gene>
    <name evidence="4" type="ORF">ANANG_G00310410</name>
</gene>
<sequence>MSVSPPSSHMPVVPADVTLGAQVSVGYSHAPSALQVPASITTRGSEEEEEGNPKEDDGELTEEEVSGCLHDLGPSATGLEYTYRALSIPGRNLTDISLLHNYVHLQRLEVPHNKIKDLSCVSHMPYLLFLDASHNEISQFFGFHPPKNLKEVDFSYNQMSEMKALSAYSSLCRLNLDHNSFREIRGLEMCSSLTHLSLAHNRIYQLKGLGKLPLRELCLRGNHIRKIENIEKIWTLQTLDLSSNKIQSLSGLQNLHLLGSLNLENNMVSDIKEAKHIHDLPLLRELNLQRNPVQDEADYRLAAVFLLQQLSLLDQRDVMAEEKVSAVNKYDPPPEVTAARDHMMHAVFQLRQPQVIFDSTLPSLNTPYPMLVLAGPQACGKRELAHRLCHEFNQFFAYGICHTTRGPYFGEEDGSDYHYVSEEQFHDMIRAGKFIQTIQYAGHWYGLSREAIEEVAREGLACCVHMELEGVLSLKSTYFEPRYVLLVPTDQEKYGNRLRRRALYTREQMDSALSRVDAYVRLNREHPGYFDNVITCDDTVEAYKTLCQVVREYLGLEEQGGGDGTSAMPENTFTGDSLKDTREQSDLSRNLYGKVQQRLAPPRSPAEVASQQKRRQLFREALTGKSPGAYTQPLNRVSLSASGSTALQAGQDPAPLSSPPPEPIENSRSPTAVPPCPPSGTAWGVLGKGRGQTSRPGTGTGTRPGQPERSHGLRLLPPAGLIPGVQSEAASGRPGSNAKPVLPPIPSGRKTATPNPTPP</sequence>
<feature type="compositionally biased region" description="Acidic residues" evidence="2">
    <location>
        <begin position="46"/>
        <end position="64"/>
    </location>
</feature>
<keyword evidence="5" id="KW-1185">Reference proteome</keyword>
<feature type="compositionally biased region" description="Polar residues" evidence="2">
    <location>
        <begin position="750"/>
        <end position="759"/>
    </location>
</feature>
<feature type="region of interest" description="Disordered" evidence="2">
    <location>
        <begin position="36"/>
        <end position="64"/>
    </location>
</feature>
<dbReference type="AlphaFoldDB" id="A0A9D3LI47"/>
<dbReference type="InterPro" id="IPR008145">
    <property type="entry name" value="GK/Ca_channel_bsu"/>
</dbReference>
<dbReference type="FunFam" id="3.80.10.10:FF:000238">
    <property type="entry name" value="Leucine rich repeats and guanylate kinase domain containing"/>
    <property type="match status" value="1"/>
</dbReference>
<proteinExistence type="predicted"/>
<dbReference type="InterPro" id="IPR027417">
    <property type="entry name" value="P-loop_NTPase"/>
</dbReference>
<dbReference type="InterPro" id="IPR008144">
    <property type="entry name" value="Guanylate_kin-like_dom"/>
</dbReference>
<evidence type="ECO:0000256" key="1">
    <source>
        <dbReference type="ARBA" id="ARBA00022679"/>
    </source>
</evidence>
<dbReference type="GO" id="GO:0005829">
    <property type="term" value="C:cytosol"/>
    <property type="evidence" value="ECO:0007669"/>
    <property type="project" value="TreeGrafter"/>
</dbReference>
<dbReference type="SMART" id="SM00072">
    <property type="entry name" value="GuKc"/>
    <property type="match status" value="1"/>
</dbReference>
<evidence type="ECO:0000259" key="3">
    <source>
        <dbReference type="PROSITE" id="PS50052"/>
    </source>
</evidence>
<dbReference type="SMART" id="SM00365">
    <property type="entry name" value="LRR_SD22"/>
    <property type="match status" value="5"/>
</dbReference>
<reference evidence="4" key="1">
    <citation type="submission" date="2021-01" db="EMBL/GenBank/DDBJ databases">
        <title>A chromosome-scale assembly of European eel, Anguilla anguilla.</title>
        <authorList>
            <person name="Henkel C."/>
            <person name="Jong-Raadsen S.A."/>
            <person name="Dufour S."/>
            <person name="Weltzien F.-A."/>
            <person name="Palstra A.P."/>
            <person name="Pelster B."/>
            <person name="Spaink H.P."/>
            <person name="Van Den Thillart G.E."/>
            <person name="Jansen H."/>
            <person name="Zahm M."/>
            <person name="Klopp C."/>
            <person name="Cedric C."/>
            <person name="Louis A."/>
            <person name="Berthelot C."/>
            <person name="Parey E."/>
            <person name="Roest Crollius H."/>
            <person name="Montfort J."/>
            <person name="Robinson-Rechavi M."/>
            <person name="Bucao C."/>
            <person name="Bouchez O."/>
            <person name="Gislard M."/>
            <person name="Lluch J."/>
            <person name="Milhes M."/>
            <person name="Lampietro C."/>
            <person name="Lopez Roques C."/>
            <person name="Donnadieu C."/>
            <person name="Braasch I."/>
            <person name="Desvignes T."/>
            <person name="Postlethwait J."/>
            <person name="Bobe J."/>
            <person name="Guiguen Y."/>
            <person name="Dirks R."/>
        </authorList>
    </citation>
    <scope>NUCLEOTIDE SEQUENCE</scope>
    <source>
        <strain evidence="4">Tag_6206</strain>
        <tissue evidence="4">Liver</tissue>
    </source>
</reference>
<dbReference type="PANTHER" id="PTHR23117">
    <property type="entry name" value="GUANYLATE KINASE-RELATED"/>
    <property type="match status" value="1"/>
</dbReference>
<accession>A0A9D3LI47</accession>
<dbReference type="Pfam" id="PF14580">
    <property type="entry name" value="LRR_9"/>
    <property type="match status" value="1"/>
</dbReference>
<dbReference type="Pfam" id="PF00625">
    <property type="entry name" value="Guanylate_kin"/>
    <property type="match status" value="1"/>
</dbReference>
<dbReference type="PANTHER" id="PTHR23117:SF18">
    <property type="entry name" value="LEUCINE-RICH REPEAT AND GUANYLATE KINASE DOMAIN-CONTAINING PROTEIN"/>
    <property type="match status" value="1"/>
</dbReference>
<dbReference type="SUPFAM" id="SSF52540">
    <property type="entry name" value="P-loop containing nucleoside triphosphate hydrolases"/>
    <property type="match status" value="1"/>
</dbReference>
<evidence type="ECO:0000256" key="2">
    <source>
        <dbReference type="SAM" id="MobiDB-lite"/>
    </source>
</evidence>
<dbReference type="InterPro" id="IPR032675">
    <property type="entry name" value="LRR_dom_sf"/>
</dbReference>
<dbReference type="InterPro" id="IPR001611">
    <property type="entry name" value="Leu-rich_rpt"/>
</dbReference>
<organism evidence="4 5">
    <name type="scientific">Anguilla anguilla</name>
    <name type="common">European freshwater eel</name>
    <name type="synonym">Muraena anguilla</name>
    <dbReference type="NCBI Taxonomy" id="7936"/>
    <lineage>
        <taxon>Eukaryota</taxon>
        <taxon>Metazoa</taxon>
        <taxon>Chordata</taxon>
        <taxon>Craniata</taxon>
        <taxon>Vertebrata</taxon>
        <taxon>Euteleostomi</taxon>
        <taxon>Actinopterygii</taxon>
        <taxon>Neopterygii</taxon>
        <taxon>Teleostei</taxon>
        <taxon>Anguilliformes</taxon>
        <taxon>Anguillidae</taxon>
        <taxon>Anguilla</taxon>
    </lineage>
</organism>
<dbReference type="SUPFAM" id="SSF52058">
    <property type="entry name" value="L domain-like"/>
    <property type="match status" value="1"/>
</dbReference>
<protein>
    <recommendedName>
        <fullName evidence="3">Guanylate kinase-like domain-containing protein</fullName>
    </recommendedName>
</protein>
<feature type="region of interest" description="Disordered" evidence="2">
    <location>
        <begin position="595"/>
        <end position="614"/>
    </location>
</feature>
<dbReference type="GO" id="GO:0004385">
    <property type="term" value="F:GMP kinase activity"/>
    <property type="evidence" value="ECO:0007669"/>
    <property type="project" value="TreeGrafter"/>
</dbReference>